<dbReference type="SUPFAM" id="SSF53822">
    <property type="entry name" value="Periplasmic binding protein-like I"/>
    <property type="match status" value="1"/>
</dbReference>
<sequence>MSTIVDVSRLAGVSKATVSRVINGTGQVKPSTRESVFAAMKQLSYQPDKVAQALAASKNHTIALVLSNYDSLLWSALMEQIMLYAQSEHKKLMIVDSHDDPDNECKIIRKIEGQCDAIVLFSHSLSDTQIQALHDQLSVPLILLNRNSASDSCHSVCLDQEQLVSTAMDHLVISGHRNIACITGPVDTSAGQERLRGYKRALKKYKLPQSSSLIQTGDYHIRSGYEACHNLLKLGAPFSALIAFNDDMALGAIRALTEAGIKVPEQVSVIGIGNDPHGEFSTPELTTVELPTAQIAKQTVDMAMTLCEKNPDDKPRECRPVKVTGKLISRNSVVPYHAQKCWL</sequence>
<keyword evidence="2" id="KW-0238">DNA-binding</keyword>
<name>A0A1M5V4R0_9VIBR</name>
<dbReference type="Pfam" id="PF00356">
    <property type="entry name" value="LacI"/>
    <property type="match status" value="1"/>
</dbReference>
<evidence type="ECO:0000313" key="6">
    <source>
        <dbReference type="Proteomes" id="UP000184608"/>
    </source>
</evidence>
<dbReference type="Pfam" id="PF13377">
    <property type="entry name" value="Peripla_BP_3"/>
    <property type="match status" value="1"/>
</dbReference>
<dbReference type="PANTHER" id="PTHR30146:SF67">
    <property type="entry name" value="HTH-TYPE TRANSCRIPTIONAL REGULATOR ASCG"/>
    <property type="match status" value="1"/>
</dbReference>
<dbReference type="InterPro" id="IPR010982">
    <property type="entry name" value="Lambda_DNA-bd_dom_sf"/>
</dbReference>
<proteinExistence type="predicted"/>
<dbReference type="CDD" id="cd06270">
    <property type="entry name" value="PBP1_GalS-like"/>
    <property type="match status" value="1"/>
</dbReference>
<evidence type="ECO:0000256" key="3">
    <source>
        <dbReference type="ARBA" id="ARBA00023163"/>
    </source>
</evidence>
<dbReference type="GO" id="GO:0000976">
    <property type="term" value="F:transcription cis-regulatory region binding"/>
    <property type="evidence" value="ECO:0007669"/>
    <property type="project" value="TreeGrafter"/>
</dbReference>
<gene>
    <name evidence="5" type="primary">ascG_1</name>
    <name evidence="5" type="ORF">VA7868_00268</name>
</gene>
<accession>A0A1M5V4R0</accession>
<organism evidence="5 6">
    <name type="scientific">Vibrio aerogenes CECT 7868</name>
    <dbReference type="NCBI Taxonomy" id="1216006"/>
    <lineage>
        <taxon>Bacteria</taxon>
        <taxon>Pseudomonadati</taxon>
        <taxon>Pseudomonadota</taxon>
        <taxon>Gammaproteobacteria</taxon>
        <taxon>Vibrionales</taxon>
        <taxon>Vibrionaceae</taxon>
        <taxon>Vibrio</taxon>
    </lineage>
</organism>
<dbReference type="Proteomes" id="UP000184608">
    <property type="component" value="Unassembled WGS sequence"/>
</dbReference>
<dbReference type="PANTHER" id="PTHR30146">
    <property type="entry name" value="LACI-RELATED TRANSCRIPTIONAL REPRESSOR"/>
    <property type="match status" value="1"/>
</dbReference>
<protein>
    <submittedName>
        <fullName evidence="5">HTH-type transcriptional regulator AscG</fullName>
    </submittedName>
</protein>
<reference evidence="5 6" key="1">
    <citation type="submission" date="2016-11" db="EMBL/GenBank/DDBJ databases">
        <authorList>
            <person name="Jaros S."/>
            <person name="Januszkiewicz K."/>
            <person name="Wedrychowicz H."/>
        </authorList>
    </citation>
    <scope>NUCLEOTIDE SEQUENCE [LARGE SCALE GENOMIC DNA]</scope>
    <source>
        <strain evidence="5 6">CECT 7868</strain>
    </source>
</reference>
<dbReference type="Gene3D" id="3.40.50.2300">
    <property type="match status" value="2"/>
</dbReference>
<keyword evidence="3" id="KW-0804">Transcription</keyword>
<dbReference type="InterPro" id="IPR028082">
    <property type="entry name" value="Peripla_BP_I"/>
</dbReference>
<dbReference type="InterPro" id="IPR046335">
    <property type="entry name" value="LacI/GalR-like_sensor"/>
</dbReference>
<feature type="domain" description="HTH lacI-type" evidence="4">
    <location>
        <begin position="2"/>
        <end position="56"/>
    </location>
</feature>
<dbReference type="SUPFAM" id="SSF47413">
    <property type="entry name" value="lambda repressor-like DNA-binding domains"/>
    <property type="match status" value="1"/>
</dbReference>
<evidence type="ECO:0000256" key="1">
    <source>
        <dbReference type="ARBA" id="ARBA00023015"/>
    </source>
</evidence>
<dbReference type="RefSeq" id="WP_073602057.1">
    <property type="nucleotide sequence ID" value="NZ_FQXZ01000005.1"/>
</dbReference>
<evidence type="ECO:0000313" key="5">
    <source>
        <dbReference type="EMBL" id="SHH70205.1"/>
    </source>
</evidence>
<dbReference type="OrthoDB" id="9798934at2"/>
<dbReference type="SMART" id="SM00354">
    <property type="entry name" value="HTH_LACI"/>
    <property type="match status" value="1"/>
</dbReference>
<evidence type="ECO:0000259" key="4">
    <source>
        <dbReference type="PROSITE" id="PS50932"/>
    </source>
</evidence>
<dbReference type="EMBL" id="FQXZ01000005">
    <property type="protein sequence ID" value="SHH70205.1"/>
    <property type="molecule type" value="Genomic_DNA"/>
</dbReference>
<dbReference type="InterPro" id="IPR000843">
    <property type="entry name" value="HTH_LacI"/>
</dbReference>
<keyword evidence="1" id="KW-0805">Transcription regulation</keyword>
<dbReference type="PRINTS" id="PR00036">
    <property type="entry name" value="HTHLACI"/>
</dbReference>
<dbReference type="GO" id="GO:0003700">
    <property type="term" value="F:DNA-binding transcription factor activity"/>
    <property type="evidence" value="ECO:0007669"/>
    <property type="project" value="TreeGrafter"/>
</dbReference>
<dbReference type="AlphaFoldDB" id="A0A1M5V4R0"/>
<dbReference type="STRING" id="1216006.VA7868_00268"/>
<keyword evidence="6" id="KW-1185">Reference proteome</keyword>
<dbReference type="CDD" id="cd01392">
    <property type="entry name" value="HTH_LacI"/>
    <property type="match status" value="1"/>
</dbReference>
<dbReference type="Gene3D" id="1.10.260.40">
    <property type="entry name" value="lambda repressor-like DNA-binding domains"/>
    <property type="match status" value="1"/>
</dbReference>
<dbReference type="PROSITE" id="PS50932">
    <property type="entry name" value="HTH_LACI_2"/>
    <property type="match status" value="1"/>
</dbReference>
<evidence type="ECO:0000256" key="2">
    <source>
        <dbReference type="ARBA" id="ARBA00023125"/>
    </source>
</evidence>